<dbReference type="AlphaFoldDB" id="A0A1R2BJM2"/>
<sequence>MSQNQVINQLLEGVKLIGFKRATIIDNEVNYTINNSTENDSNQLSALPKNNYDIISYQGKGTENLYEKNLIMTIENEIKTKVSDIITYCDKRWCVFPLKISYDEVHKIIKLRASFCLDSRKNFLKPQYRIEIDKFIKKINPHVKLGYFAYCEPEDSYKYIINTHVEDQNHASKLASKLTDEAVLAYSSFGYGIYMLIEEVERLEASEKNVENEIEYMKFLHLILIDQCLKRQVFFEYKVTLFCRALIIKNPSTEKQKEINTLLSQNKFLYKVFALQNISITKNEIKLPVIRTELGKVNYKGREFVIKNKFKTLKKSIYKNCIFVEEFRRILEELLEVGLIFNQFTTKSTEDLMNFFVTYKTMIFFNYSTQTFLEFEIVPSTENKELYKQEIHKKIMQIYLSMCEKYEMITYYSQIF</sequence>
<accession>A0A1R2BJM2</accession>
<dbReference type="EMBL" id="MPUH01000601">
    <property type="protein sequence ID" value="OMJ76964.1"/>
    <property type="molecule type" value="Genomic_DNA"/>
</dbReference>
<evidence type="ECO:0000313" key="2">
    <source>
        <dbReference type="Proteomes" id="UP000187209"/>
    </source>
</evidence>
<protein>
    <submittedName>
        <fullName evidence="1">Uncharacterized protein</fullName>
    </submittedName>
</protein>
<name>A0A1R2BJM2_9CILI</name>
<proteinExistence type="predicted"/>
<reference evidence="1 2" key="1">
    <citation type="submission" date="2016-11" db="EMBL/GenBank/DDBJ databases">
        <title>The macronuclear genome of Stentor coeruleus: a giant cell with tiny introns.</title>
        <authorList>
            <person name="Slabodnick M."/>
            <person name="Ruby J.G."/>
            <person name="Reiff S.B."/>
            <person name="Swart E.C."/>
            <person name="Gosai S."/>
            <person name="Prabakaran S."/>
            <person name="Witkowska E."/>
            <person name="Larue G.E."/>
            <person name="Fisher S."/>
            <person name="Freeman R.M."/>
            <person name="Gunawardena J."/>
            <person name="Chu W."/>
            <person name="Stover N.A."/>
            <person name="Gregory B.D."/>
            <person name="Nowacki M."/>
            <person name="Derisi J."/>
            <person name="Roy S.W."/>
            <person name="Marshall W.F."/>
            <person name="Sood P."/>
        </authorList>
    </citation>
    <scope>NUCLEOTIDE SEQUENCE [LARGE SCALE GENOMIC DNA]</scope>
    <source>
        <strain evidence="1">WM001</strain>
    </source>
</reference>
<evidence type="ECO:0000313" key="1">
    <source>
        <dbReference type="EMBL" id="OMJ76964.1"/>
    </source>
</evidence>
<comment type="caution">
    <text evidence="1">The sequence shown here is derived from an EMBL/GenBank/DDBJ whole genome shotgun (WGS) entry which is preliminary data.</text>
</comment>
<gene>
    <name evidence="1" type="ORF">SteCoe_23549</name>
</gene>
<keyword evidence="2" id="KW-1185">Reference proteome</keyword>
<dbReference type="Proteomes" id="UP000187209">
    <property type="component" value="Unassembled WGS sequence"/>
</dbReference>
<organism evidence="1 2">
    <name type="scientific">Stentor coeruleus</name>
    <dbReference type="NCBI Taxonomy" id="5963"/>
    <lineage>
        <taxon>Eukaryota</taxon>
        <taxon>Sar</taxon>
        <taxon>Alveolata</taxon>
        <taxon>Ciliophora</taxon>
        <taxon>Postciliodesmatophora</taxon>
        <taxon>Heterotrichea</taxon>
        <taxon>Heterotrichida</taxon>
        <taxon>Stentoridae</taxon>
        <taxon>Stentor</taxon>
    </lineage>
</organism>